<evidence type="ECO:0000313" key="2">
    <source>
        <dbReference type="EMBL" id="OMJ26051.1"/>
    </source>
</evidence>
<proteinExistence type="predicted"/>
<accession>A0A1R1YGL2</accession>
<feature type="compositionally biased region" description="Polar residues" evidence="1">
    <location>
        <begin position="546"/>
        <end position="563"/>
    </location>
</feature>
<gene>
    <name evidence="2" type="ORF">AYI70_g475</name>
</gene>
<sequence length="563" mass="62464">MANAKMNQEARGSPTFPHLSDIFEELEFDFNQSKSHIMSNSRKYSDSFKEGIVSIANSASTSNKSSTSSESPKKLSPSSSYKNSISSHLELGPPNVRPNRDFSHKVSTKINFSNKVPLINKKNEPLASLNSSNSVSIQDLKISNSEILTSNLELPKSQDQKTPLLSLTLPESSNPTQDILSPRTKSSLRAQSNLLKISSNKNLFKSPSISPAQSTQSNQNSFDFLDENTLIQPKRIAVNSNTIIIKSLTQKKSRHNIDLLKKNDRLNNWLSESVNYLPSDSLATSNHPKSNGFSSSNKHFVEFPGNLNVLPKKQSIAYSNSLSIQKSLKCLKEQLSELDVTSIKDPSLFSFRDIQVTPRFVRSSYSEPSNIDFSKSNSADFSEIESKLTSINDKKFSDFKQASLQQSSFKSLRSARQRIPKYDHLNDHISHDFLPSSNSNSAHYGNKSLIPKYTPRSPSRSHNFAPNPNPNPHTRESRIPTSDISVANSDLSKKSSSLSIGSKNNLSKLLGSTACFNSPSRITFHRSLSVSADRPLFKPRSDIPTPISSTNNDYKNAPSSPKF</sequence>
<evidence type="ECO:0000313" key="3">
    <source>
        <dbReference type="Proteomes" id="UP000187283"/>
    </source>
</evidence>
<comment type="caution">
    <text evidence="2">The sequence shown here is derived from an EMBL/GenBank/DDBJ whole genome shotgun (WGS) entry which is preliminary data.</text>
</comment>
<dbReference type="Proteomes" id="UP000187283">
    <property type="component" value="Unassembled WGS sequence"/>
</dbReference>
<organism evidence="2 3">
    <name type="scientific">Smittium culicis</name>
    <dbReference type="NCBI Taxonomy" id="133412"/>
    <lineage>
        <taxon>Eukaryota</taxon>
        <taxon>Fungi</taxon>
        <taxon>Fungi incertae sedis</taxon>
        <taxon>Zoopagomycota</taxon>
        <taxon>Kickxellomycotina</taxon>
        <taxon>Harpellomycetes</taxon>
        <taxon>Harpellales</taxon>
        <taxon>Legeriomycetaceae</taxon>
        <taxon>Smittium</taxon>
    </lineage>
</organism>
<evidence type="ECO:0000256" key="1">
    <source>
        <dbReference type="SAM" id="MobiDB-lite"/>
    </source>
</evidence>
<feature type="region of interest" description="Disordered" evidence="1">
    <location>
        <begin position="433"/>
        <end position="481"/>
    </location>
</feature>
<name>A0A1R1YGL2_9FUNG</name>
<dbReference type="AlphaFoldDB" id="A0A1R1YGL2"/>
<dbReference type="OrthoDB" id="5639902at2759"/>
<protein>
    <submittedName>
        <fullName evidence="2">Uncharacterized protein</fullName>
    </submittedName>
</protein>
<reference evidence="2 3" key="1">
    <citation type="submission" date="2017-01" db="EMBL/GenBank/DDBJ databases">
        <authorList>
            <person name="Mah S.A."/>
            <person name="Swanson W.J."/>
            <person name="Moy G.W."/>
            <person name="Vacquier V.D."/>
        </authorList>
    </citation>
    <scope>NUCLEOTIDE SEQUENCE [LARGE SCALE GENOMIC DNA]</scope>
    <source>
        <strain evidence="2 3">GSMNP</strain>
    </source>
</reference>
<feature type="region of interest" description="Disordered" evidence="1">
    <location>
        <begin position="535"/>
        <end position="563"/>
    </location>
</feature>
<dbReference type="EMBL" id="LSSN01000074">
    <property type="protein sequence ID" value="OMJ26051.1"/>
    <property type="molecule type" value="Genomic_DNA"/>
</dbReference>
<feature type="region of interest" description="Disordered" evidence="1">
    <location>
        <begin position="166"/>
        <end position="185"/>
    </location>
</feature>
<keyword evidence="3" id="KW-1185">Reference proteome</keyword>
<feature type="compositionally biased region" description="Low complexity" evidence="1">
    <location>
        <begin position="166"/>
        <end position="176"/>
    </location>
</feature>
<feature type="compositionally biased region" description="Low complexity" evidence="1">
    <location>
        <begin position="57"/>
        <end position="87"/>
    </location>
</feature>
<feature type="region of interest" description="Disordered" evidence="1">
    <location>
        <begin position="57"/>
        <end position="102"/>
    </location>
</feature>